<evidence type="ECO:0000256" key="2">
    <source>
        <dbReference type="ARBA" id="ARBA00022517"/>
    </source>
</evidence>
<comment type="caution">
    <text evidence="9">The sequence shown here is derived from an EMBL/GenBank/DDBJ whole genome shotgun (WGS) entry which is preliminary data.</text>
</comment>
<feature type="compositionally biased region" description="Acidic residues" evidence="6">
    <location>
        <begin position="333"/>
        <end position="349"/>
    </location>
</feature>
<keyword evidence="4" id="KW-0808">Transferase</keyword>
<keyword evidence="5" id="KW-0949">S-adenosyl-L-methionine</keyword>
<reference evidence="9" key="1">
    <citation type="journal article" date="2020" name="Stud. Mycol.">
        <title>101 Dothideomycetes genomes: a test case for predicting lifestyles and emergence of pathogens.</title>
        <authorList>
            <person name="Haridas S."/>
            <person name="Albert R."/>
            <person name="Binder M."/>
            <person name="Bloem J."/>
            <person name="Labutti K."/>
            <person name="Salamov A."/>
            <person name="Andreopoulos B."/>
            <person name="Baker S."/>
            <person name="Barry K."/>
            <person name="Bills G."/>
            <person name="Bluhm B."/>
            <person name="Cannon C."/>
            <person name="Castanera R."/>
            <person name="Culley D."/>
            <person name="Daum C."/>
            <person name="Ezra D."/>
            <person name="Gonzalez J."/>
            <person name="Henrissat B."/>
            <person name="Kuo A."/>
            <person name="Liang C."/>
            <person name="Lipzen A."/>
            <person name="Lutzoni F."/>
            <person name="Magnuson J."/>
            <person name="Mondo S."/>
            <person name="Nolan M."/>
            <person name="Ohm R."/>
            <person name="Pangilinan J."/>
            <person name="Park H.-J."/>
            <person name="Ramirez L."/>
            <person name="Alfaro M."/>
            <person name="Sun H."/>
            <person name="Tritt A."/>
            <person name="Yoshinaga Y."/>
            <person name="Zwiers L.-H."/>
            <person name="Turgeon B."/>
            <person name="Goodwin S."/>
            <person name="Spatafora J."/>
            <person name="Crous P."/>
            <person name="Grigoriev I."/>
        </authorList>
    </citation>
    <scope>NUCLEOTIDE SEQUENCE</scope>
    <source>
        <strain evidence="9">CBS 130266</strain>
    </source>
</reference>
<feature type="domain" description="16S/18S rRNA aminocarboxypropyltransferase Tsr3 C-terminal" evidence="7">
    <location>
        <begin position="86"/>
        <end position="211"/>
    </location>
</feature>
<feature type="compositionally biased region" description="Acidic residues" evidence="6">
    <location>
        <begin position="275"/>
        <end position="286"/>
    </location>
</feature>
<feature type="compositionally biased region" description="Acidic residues" evidence="6">
    <location>
        <begin position="245"/>
        <end position="262"/>
    </location>
</feature>
<keyword evidence="10" id="KW-1185">Reference proteome</keyword>
<dbReference type="Pfam" id="PF04034">
    <property type="entry name" value="Ribo_biogen_C"/>
    <property type="match status" value="1"/>
</dbReference>
<dbReference type="OrthoDB" id="10262062at2759"/>
<feature type="region of interest" description="Disordered" evidence="6">
    <location>
        <begin position="222"/>
        <end position="391"/>
    </location>
</feature>
<feature type="region of interest" description="Disordered" evidence="6">
    <location>
        <begin position="1"/>
        <end position="43"/>
    </location>
</feature>
<evidence type="ECO:0000259" key="7">
    <source>
        <dbReference type="Pfam" id="PF04034"/>
    </source>
</evidence>
<organism evidence="9 10">
    <name type="scientific">Tothia fuscella</name>
    <dbReference type="NCBI Taxonomy" id="1048955"/>
    <lineage>
        <taxon>Eukaryota</taxon>
        <taxon>Fungi</taxon>
        <taxon>Dikarya</taxon>
        <taxon>Ascomycota</taxon>
        <taxon>Pezizomycotina</taxon>
        <taxon>Dothideomycetes</taxon>
        <taxon>Pleosporomycetidae</taxon>
        <taxon>Venturiales</taxon>
        <taxon>Cylindrosympodiaceae</taxon>
        <taxon>Tothia</taxon>
    </lineage>
</organism>
<feature type="compositionally biased region" description="Basic and acidic residues" evidence="6">
    <location>
        <begin position="366"/>
        <end position="376"/>
    </location>
</feature>
<dbReference type="Proteomes" id="UP000800235">
    <property type="component" value="Unassembled WGS sequence"/>
</dbReference>
<evidence type="ECO:0000256" key="4">
    <source>
        <dbReference type="ARBA" id="ARBA00022679"/>
    </source>
</evidence>
<dbReference type="PANTHER" id="PTHR20426:SF0">
    <property type="entry name" value="18S RRNA AMINOCARBOXYPROPYLTRANSFERASE"/>
    <property type="match status" value="1"/>
</dbReference>
<name>A0A9P4NXX9_9PEZI</name>
<gene>
    <name evidence="9" type="ORF">EJ08DRAFT_566278</name>
</gene>
<dbReference type="InterPro" id="IPR007177">
    <property type="entry name" value="Tsr3_C"/>
</dbReference>
<sequence length="391" mass="43373">MVRHKKDLRGKKAFGPPRHRPNHIIDAAELSSSTTTSSATNPNKKPTFKAACWDLGHCDAKRCSGKKLIRLGLMRPLSIGQKFPGVVITPNGKKVVSAADKELLEQYGAAVVEASWNRIDEVPFRSIGGKCERLLPYLVAANPVNYGKPWRLNCVEALAACFVICGYREWGEEILEPFSYGEPFLEINAQLFRRYANCGTEEEVKAAEGAWLEKIEREYKDSRVEGKGGDDDWEGGNMNHRPVEDSDGEEEKEGEDSDEDGGDSEHPLQNVYDIPESEDDDDEEEMAELRRRVLMSKPFTESKQDDKAKKDVERISRSEPAPSEAEPLKEDDVGTDDGSDPGDGLDNDFDSIFKATPMTDRAGITAKERLREKDKGLSATYSKGKKPGGSG</sequence>
<protein>
    <submittedName>
        <fullName evidence="9">DUF367-domain-containing protein</fullName>
    </submittedName>
</protein>
<keyword evidence="1" id="KW-0963">Cytoplasm</keyword>
<proteinExistence type="inferred from homology"/>
<feature type="compositionally biased region" description="Basic and acidic residues" evidence="6">
    <location>
        <begin position="300"/>
        <end position="317"/>
    </location>
</feature>
<dbReference type="PANTHER" id="PTHR20426">
    <property type="entry name" value="RIBOSOME BIOGENESIS PROTEIN TSR3 HOMOLOG"/>
    <property type="match status" value="1"/>
</dbReference>
<feature type="non-terminal residue" evidence="9">
    <location>
        <position position="391"/>
    </location>
</feature>
<dbReference type="EMBL" id="MU007019">
    <property type="protein sequence ID" value="KAF2433786.1"/>
    <property type="molecule type" value="Genomic_DNA"/>
</dbReference>
<evidence type="ECO:0000259" key="8">
    <source>
        <dbReference type="Pfam" id="PF04068"/>
    </source>
</evidence>
<keyword evidence="3" id="KW-0698">rRNA processing</keyword>
<dbReference type="HAMAP" id="MF_01116">
    <property type="entry name" value="TSR3"/>
    <property type="match status" value="1"/>
</dbReference>
<dbReference type="Pfam" id="PF04068">
    <property type="entry name" value="Fer4_RLI"/>
    <property type="match status" value="1"/>
</dbReference>
<evidence type="ECO:0000313" key="10">
    <source>
        <dbReference type="Proteomes" id="UP000800235"/>
    </source>
</evidence>
<feature type="compositionally biased region" description="Basic residues" evidence="6">
    <location>
        <begin position="1"/>
        <end position="22"/>
    </location>
</feature>
<dbReference type="InterPro" id="IPR022968">
    <property type="entry name" value="Tsr3-like"/>
</dbReference>
<evidence type="ECO:0000313" key="9">
    <source>
        <dbReference type="EMBL" id="KAF2433786.1"/>
    </source>
</evidence>
<dbReference type="GO" id="GO:0030490">
    <property type="term" value="P:maturation of SSU-rRNA"/>
    <property type="evidence" value="ECO:0007669"/>
    <property type="project" value="TreeGrafter"/>
</dbReference>
<dbReference type="AlphaFoldDB" id="A0A9P4NXX9"/>
<evidence type="ECO:0000256" key="3">
    <source>
        <dbReference type="ARBA" id="ARBA00022552"/>
    </source>
</evidence>
<evidence type="ECO:0000256" key="1">
    <source>
        <dbReference type="ARBA" id="ARBA00022490"/>
    </source>
</evidence>
<keyword evidence="2" id="KW-0690">Ribosome biogenesis</keyword>
<evidence type="ECO:0000256" key="6">
    <source>
        <dbReference type="SAM" id="MobiDB-lite"/>
    </source>
</evidence>
<dbReference type="GO" id="GO:0106388">
    <property type="term" value="F:rRNA small subunit aminocarboxypropyltransferase activity"/>
    <property type="evidence" value="ECO:0007669"/>
    <property type="project" value="InterPro"/>
</dbReference>
<evidence type="ECO:0000256" key="5">
    <source>
        <dbReference type="ARBA" id="ARBA00022691"/>
    </source>
</evidence>
<dbReference type="InterPro" id="IPR007209">
    <property type="entry name" value="RNaseL-inhib-like_metal-bd_dom"/>
</dbReference>
<accession>A0A9P4NXX9</accession>
<feature type="domain" description="RNase L inhibitor RLI-like possible metal-binding" evidence="8">
    <location>
        <begin position="49"/>
        <end position="82"/>
    </location>
</feature>